<dbReference type="Gene3D" id="3.40.50.150">
    <property type="entry name" value="Vaccinia Virus protein VP39"/>
    <property type="match status" value="1"/>
</dbReference>
<dbReference type="InterPro" id="IPR029063">
    <property type="entry name" value="SAM-dependent_MTases_sf"/>
</dbReference>
<dbReference type="AlphaFoldDB" id="A0A1G9EKD7"/>
<protein>
    <submittedName>
        <fullName evidence="2">Methyltransferase domain-containing protein</fullName>
    </submittedName>
</protein>
<organism evidence="2 3">
    <name type="scientific">Meinhardsimonia xiamenensis</name>
    <dbReference type="NCBI Taxonomy" id="990712"/>
    <lineage>
        <taxon>Bacteria</taxon>
        <taxon>Pseudomonadati</taxon>
        <taxon>Pseudomonadota</taxon>
        <taxon>Alphaproteobacteria</taxon>
        <taxon>Rhodobacterales</taxon>
        <taxon>Paracoccaceae</taxon>
        <taxon>Meinhardsimonia</taxon>
    </lineage>
</organism>
<gene>
    <name evidence="2" type="ORF">SAMN05216257_104351</name>
</gene>
<keyword evidence="2" id="KW-0489">Methyltransferase</keyword>
<evidence type="ECO:0000313" key="2">
    <source>
        <dbReference type="EMBL" id="SDK76501.1"/>
    </source>
</evidence>
<keyword evidence="2" id="KW-0808">Transferase</keyword>
<dbReference type="Proteomes" id="UP000199328">
    <property type="component" value="Unassembled WGS sequence"/>
</dbReference>
<keyword evidence="3" id="KW-1185">Reference proteome</keyword>
<dbReference type="PANTHER" id="PTHR12843:SF5">
    <property type="entry name" value="EEF1A LYSINE METHYLTRANSFERASE 2"/>
    <property type="match status" value="1"/>
</dbReference>
<feature type="domain" description="Methyltransferase" evidence="1">
    <location>
        <begin position="44"/>
        <end position="139"/>
    </location>
</feature>
<dbReference type="PANTHER" id="PTHR12843">
    <property type="entry name" value="PROTEIN-LYSINE N-METHYLTRANSFERASE METTL10"/>
    <property type="match status" value="1"/>
</dbReference>
<dbReference type="OrthoDB" id="9788660at2"/>
<dbReference type="InterPro" id="IPR041698">
    <property type="entry name" value="Methyltransf_25"/>
</dbReference>
<dbReference type="Pfam" id="PF13649">
    <property type="entry name" value="Methyltransf_25"/>
    <property type="match status" value="1"/>
</dbReference>
<proteinExistence type="predicted"/>
<name>A0A1G9EKD7_9RHOB</name>
<dbReference type="GO" id="GO:0032259">
    <property type="term" value="P:methylation"/>
    <property type="evidence" value="ECO:0007669"/>
    <property type="project" value="UniProtKB-KW"/>
</dbReference>
<sequence length="211" mass="22712">MAADAEHWNAVYGRREETSLSWHEGDAERSFRLVSGLVGPGERVIDVGGGTSRLVDRLVAAGLGPVTVLDLSDAALGLAKTRLGAAGEAVDWVEADVTGWQPAHSYQLWHDRAAFHFLTDPGDQRRYLAVMDAALAPGGHAILITFADDGPERCSGLPVQRWSPEALAEAVSSALPGRFEAVEAERFAHLTPAGATQNFQTSVFRKLREAR</sequence>
<accession>A0A1G9EKD7</accession>
<reference evidence="3" key="1">
    <citation type="submission" date="2016-10" db="EMBL/GenBank/DDBJ databases">
        <authorList>
            <person name="Varghese N."/>
            <person name="Submissions S."/>
        </authorList>
    </citation>
    <scope>NUCLEOTIDE SEQUENCE [LARGE SCALE GENOMIC DNA]</scope>
    <source>
        <strain evidence="3">CGMCC 1.10789</strain>
    </source>
</reference>
<evidence type="ECO:0000259" key="1">
    <source>
        <dbReference type="Pfam" id="PF13649"/>
    </source>
</evidence>
<dbReference type="CDD" id="cd02440">
    <property type="entry name" value="AdoMet_MTases"/>
    <property type="match status" value="1"/>
</dbReference>
<evidence type="ECO:0000313" key="3">
    <source>
        <dbReference type="Proteomes" id="UP000199328"/>
    </source>
</evidence>
<dbReference type="RefSeq" id="WP_092500553.1">
    <property type="nucleotide sequence ID" value="NZ_FNFV01000004.1"/>
</dbReference>
<dbReference type="SUPFAM" id="SSF53335">
    <property type="entry name" value="S-adenosyl-L-methionine-dependent methyltransferases"/>
    <property type="match status" value="1"/>
</dbReference>
<dbReference type="STRING" id="990712.SAMN05216257_104351"/>
<dbReference type="GO" id="GO:0008168">
    <property type="term" value="F:methyltransferase activity"/>
    <property type="evidence" value="ECO:0007669"/>
    <property type="project" value="UniProtKB-KW"/>
</dbReference>
<dbReference type="EMBL" id="FNFV01000004">
    <property type="protein sequence ID" value="SDK76501.1"/>
    <property type="molecule type" value="Genomic_DNA"/>
</dbReference>